<dbReference type="Gene3D" id="1.10.260.40">
    <property type="entry name" value="lambda repressor-like DNA-binding domains"/>
    <property type="match status" value="1"/>
</dbReference>
<reference evidence="2 3" key="1">
    <citation type="submission" date="2015-09" db="EMBL/GenBank/DDBJ databases">
        <title>Complete genome sequence of a benzo[a]pyrene-degrading bacterium Altererythrobacter epoxidivorans CGMCC 1.7731T.</title>
        <authorList>
            <person name="Li Z."/>
            <person name="Cheng H."/>
            <person name="Huo Y."/>
            <person name="Xu X."/>
        </authorList>
    </citation>
    <scope>NUCLEOTIDE SEQUENCE [LARGE SCALE GENOMIC DNA]</scope>
    <source>
        <strain evidence="2 3">CGMCC 1.7731</strain>
    </source>
</reference>
<dbReference type="InterPro" id="IPR001387">
    <property type="entry name" value="Cro/C1-type_HTH"/>
</dbReference>
<evidence type="ECO:0000313" key="2">
    <source>
        <dbReference type="EMBL" id="ALE15963.1"/>
    </source>
</evidence>
<dbReference type="AlphaFoldDB" id="A0A0M4MUF6"/>
<accession>A0A0M4MUF6</accession>
<dbReference type="CDD" id="cd00093">
    <property type="entry name" value="HTH_XRE"/>
    <property type="match status" value="1"/>
</dbReference>
<dbReference type="PATRIC" id="fig|361183.4.peg.646"/>
<dbReference type="STRING" id="361183.AMC99_00656"/>
<protein>
    <recommendedName>
        <fullName evidence="1">HTH cro/C1-type domain-containing protein</fullName>
    </recommendedName>
</protein>
<dbReference type="EMBL" id="CP012669">
    <property type="protein sequence ID" value="ALE15963.1"/>
    <property type="molecule type" value="Genomic_DNA"/>
</dbReference>
<dbReference type="SMART" id="SM00530">
    <property type="entry name" value="HTH_XRE"/>
    <property type="match status" value="1"/>
</dbReference>
<name>A0A0M4MUF6_9SPHN</name>
<gene>
    <name evidence="2" type="ORF">AMC99_00656</name>
</gene>
<dbReference type="Proteomes" id="UP000057938">
    <property type="component" value="Chromosome"/>
</dbReference>
<proteinExistence type="predicted"/>
<dbReference type="OrthoDB" id="7404022at2"/>
<dbReference type="PROSITE" id="PS50943">
    <property type="entry name" value="HTH_CROC1"/>
    <property type="match status" value="1"/>
</dbReference>
<sequence>MINRIRDIRKGKGMTLAELAEACVPPTTAQTIGRLETGMRNLSLKWMERIAAALGVDPETLVRSEGGEHPMVVAALKRSGPEALAKPREALSPTDLGGEGALTVLVVEDSVGEFRPGDMIWLRQVPPEEAPRAINRDVLVPRPGGRFYFGRLIDRQGDFVGILPPGSGQKQQVVEGPPWIAIAEMLVRRL</sequence>
<feature type="domain" description="HTH cro/C1-type" evidence="1">
    <location>
        <begin position="5"/>
        <end position="61"/>
    </location>
</feature>
<dbReference type="SUPFAM" id="SSF47413">
    <property type="entry name" value="lambda repressor-like DNA-binding domains"/>
    <property type="match status" value="1"/>
</dbReference>
<evidence type="ECO:0000313" key="3">
    <source>
        <dbReference type="Proteomes" id="UP000057938"/>
    </source>
</evidence>
<dbReference type="KEGG" id="aep:AMC99_00656"/>
<keyword evidence="3" id="KW-1185">Reference proteome</keyword>
<dbReference type="InterPro" id="IPR010982">
    <property type="entry name" value="Lambda_DNA-bd_dom_sf"/>
</dbReference>
<dbReference type="GO" id="GO:0003677">
    <property type="term" value="F:DNA binding"/>
    <property type="evidence" value="ECO:0007669"/>
    <property type="project" value="InterPro"/>
</dbReference>
<evidence type="ECO:0000259" key="1">
    <source>
        <dbReference type="PROSITE" id="PS50943"/>
    </source>
</evidence>
<organism evidence="2 3">
    <name type="scientific">Altererythrobacter epoxidivorans</name>
    <dbReference type="NCBI Taxonomy" id="361183"/>
    <lineage>
        <taxon>Bacteria</taxon>
        <taxon>Pseudomonadati</taxon>
        <taxon>Pseudomonadota</taxon>
        <taxon>Alphaproteobacteria</taxon>
        <taxon>Sphingomonadales</taxon>
        <taxon>Erythrobacteraceae</taxon>
        <taxon>Altererythrobacter</taxon>
    </lineage>
</organism>
<dbReference type="RefSeq" id="WP_061922686.1">
    <property type="nucleotide sequence ID" value="NZ_CP012669.1"/>
</dbReference>
<dbReference type="Pfam" id="PF01381">
    <property type="entry name" value="HTH_3"/>
    <property type="match status" value="1"/>
</dbReference>